<keyword evidence="1" id="KW-1185">Reference proteome</keyword>
<proteinExistence type="predicted"/>
<dbReference type="WBParaSite" id="GPLIN_001561500">
    <property type="protein sequence ID" value="GPLIN_001561500"/>
    <property type="gene ID" value="GPLIN_001561500"/>
</dbReference>
<reference evidence="2" key="2">
    <citation type="submission" date="2016-06" db="UniProtKB">
        <authorList>
            <consortium name="WormBaseParasite"/>
        </authorList>
    </citation>
    <scope>IDENTIFICATION</scope>
</reference>
<organism evidence="1 2">
    <name type="scientific">Globodera pallida</name>
    <name type="common">Potato cyst nematode worm</name>
    <name type="synonym">Heterodera pallida</name>
    <dbReference type="NCBI Taxonomy" id="36090"/>
    <lineage>
        <taxon>Eukaryota</taxon>
        <taxon>Metazoa</taxon>
        <taxon>Ecdysozoa</taxon>
        <taxon>Nematoda</taxon>
        <taxon>Chromadorea</taxon>
        <taxon>Rhabditida</taxon>
        <taxon>Tylenchina</taxon>
        <taxon>Tylenchomorpha</taxon>
        <taxon>Tylenchoidea</taxon>
        <taxon>Heteroderidae</taxon>
        <taxon>Heteroderinae</taxon>
        <taxon>Globodera</taxon>
    </lineage>
</organism>
<dbReference type="Proteomes" id="UP000050741">
    <property type="component" value="Unassembled WGS sequence"/>
</dbReference>
<evidence type="ECO:0000313" key="2">
    <source>
        <dbReference type="WBParaSite" id="GPLIN_001561500"/>
    </source>
</evidence>
<dbReference type="AlphaFoldDB" id="A0A183CRV7"/>
<protein>
    <submittedName>
        <fullName evidence="2">DUF2207 domain-containing protein</fullName>
    </submittedName>
</protein>
<accession>A0A183CRV7</accession>
<sequence length="222" mass="24319">APIDGKLNFLGNIEESGFINSEENAIVITPERRADVAGSNHYQAQVNLGSKLRTNYKKVIYAKENMTGSAEIITEDRSLLSRVLDKFLYIFRNRRNSRSNYVHGVALATLLIAGYNAFKSDPAKASGGASGGSSSGGNTTWVYGADSIYEVALKELKSKYSPEEINYFYETVFYQDYAGDSSKSNAMIHFGDLKYLSTELGADPLIPFRGIGKIDQLPAISA</sequence>
<name>A0A183CRV7_GLOPA</name>
<evidence type="ECO:0000313" key="1">
    <source>
        <dbReference type="Proteomes" id="UP000050741"/>
    </source>
</evidence>
<reference evidence="1" key="1">
    <citation type="submission" date="2014-05" db="EMBL/GenBank/DDBJ databases">
        <title>The genome and life-stage specific transcriptomes of Globodera pallida elucidate key aspects of plant parasitism by a cyst nematode.</title>
        <authorList>
            <person name="Cotton J.A."/>
            <person name="Lilley C.J."/>
            <person name="Jones L.M."/>
            <person name="Kikuchi T."/>
            <person name="Reid A.J."/>
            <person name="Thorpe P."/>
            <person name="Tsai I.J."/>
            <person name="Beasley H."/>
            <person name="Blok V."/>
            <person name="Cock P.J.A."/>
            <person name="Van den Akker S.E."/>
            <person name="Holroyd N."/>
            <person name="Hunt M."/>
            <person name="Mantelin S."/>
            <person name="Naghra H."/>
            <person name="Pain A."/>
            <person name="Palomares-Rius J.E."/>
            <person name="Zarowiecki M."/>
            <person name="Berriman M."/>
            <person name="Jones J.T."/>
            <person name="Urwin P.E."/>
        </authorList>
    </citation>
    <scope>NUCLEOTIDE SEQUENCE [LARGE SCALE GENOMIC DNA]</scope>
    <source>
        <strain evidence="1">Lindley</strain>
    </source>
</reference>